<proteinExistence type="predicted"/>
<comment type="caution">
    <text evidence="1">The sequence shown here is derived from an EMBL/GenBank/DDBJ whole genome shotgun (WGS) entry which is preliminary data.</text>
</comment>
<reference evidence="1" key="1">
    <citation type="submission" date="2014-01" db="EMBL/GenBank/DDBJ databases">
        <authorList>
            <person name="Brown-Elliot B."/>
            <person name="Wallace R."/>
            <person name="Lenaerts A."/>
            <person name="Ordway D."/>
            <person name="DeGroote M.A."/>
            <person name="Parker T."/>
            <person name="Sizemore C."/>
            <person name="Tallon L.J."/>
            <person name="Sadzewicz L.K."/>
            <person name="Sengamalay N."/>
            <person name="Fraser C.M."/>
            <person name="Hine E."/>
            <person name="Shefchek K.A."/>
            <person name="Das S.P."/>
            <person name="Tettelin H."/>
        </authorList>
    </citation>
    <scope>NUCLEOTIDE SEQUENCE [LARGE SCALE GENOMIC DNA]</scope>
    <source>
        <strain evidence="1">4042</strain>
    </source>
</reference>
<evidence type="ECO:0000313" key="1">
    <source>
        <dbReference type="EMBL" id="EUA23888.1"/>
    </source>
</evidence>
<name>X7ZYU3_MYCXE</name>
<protein>
    <submittedName>
        <fullName evidence="1">Uncharacterized protein</fullName>
    </submittedName>
</protein>
<organism evidence="1">
    <name type="scientific">Mycobacterium xenopi 4042</name>
    <dbReference type="NCBI Taxonomy" id="1299334"/>
    <lineage>
        <taxon>Bacteria</taxon>
        <taxon>Bacillati</taxon>
        <taxon>Actinomycetota</taxon>
        <taxon>Actinomycetes</taxon>
        <taxon>Mycobacteriales</taxon>
        <taxon>Mycobacteriaceae</taxon>
        <taxon>Mycobacterium</taxon>
    </lineage>
</organism>
<accession>X7ZYU3</accession>
<dbReference type="AlphaFoldDB" id="X7ZYU3"/>
<sequence length="37" mass="3909">MSLRCSRTHRIRLSALSGNQKAGCAAAGVGGDQYCLR</sequence>
<gene>
    <name evidence="1" type="ORF">I553_5854</name>
</gene>
<dbReference type="EMBL" id="JAOB01000069">
    <property type="protein sequence ID" value="EUA23888.1"/>
    <property type="molecule type" value="Genomic_DNA"/>
</dbReference>